<sequence>CRFDRGHGVSDENSTNNEKGYLGAHFYYETDDVAIELNSNKKKASILIQNAYVIFKTPGWTGNSAETGIDSLDRDFTITVKGVADAHRNQPVTNQTSNESSILLSKCKFSVDVKELERQISLGDPRRVLGSDVESKSDSDLIEIFHECLDNELCQGWNPLHPDDILLGNKIATSIIHSKINIEKVIRSFVTRLDETITTNFDRSLEIPEFKQEETSVHDGHFLISQSMKVHKNKVDQMKNMSILENYPFIIIPIVIEKGFVHYKEYRLSQQRPTRNDLCVEVRNIEMAANVTVRRSREKCGLTLNNLVTPRSRGGQIESITWGSPYCKQTEYGRMVSDYLDKSLRSLWATRIGQAVENKLYTISLSVGSVDC</sequence>
<organism evidence="1 2">
    <name type="scientific">Eretmocerus hayati</name>
    <dbReference type="NCBI Taxonomy" id="131215"/>
    <lineage>
        <taxon>Eukaryota</taxon>
        <taxon>Metazoa</taxon>
        <taxon>Ecdysozoa</taxon>
        <taxon>Arthropoda</taxon>
        <taxon>Hexapoda</taxon>
        <taxon>Insecta</taxon>
        <taxon>Pterygota</taxon>
        <taxon>Neoptera</taxon>
        <taxon>Endopterygota</taxon>
        <taxon>Hymenoptera</taxon>
        <taxon>Apocrita</taxon>
        <taxon>Proctotrupomorpha</taxon>
        <taxon>Chalcidoidea</taxon>
        <taxon>Aphelinidae</taxon>
        <taxon>Aphelininae</taxon>
        <taxon>Eretmocerus</taxon>
    </lineage>
</organism>
<reference evidence="1" key="1">
    <citation type="submission" date="2023-04" db="EMBL/GenBank/DDBJ databases">
        <title>A chromosome-level genome assembly of the parasitoid wasp Eretmocerus hayati.</title>
        <authorList>
            <person name="Zhong Y."/>
            <person name="Liu S."/>
            <person name="Liu Y."/>
        </authorList>
    </citation>
    <scope>NUCLEOTIDE SEQUENCE</scope>
    <source>
        <strain evidence="1">ZJU_SS_LIU_2023</strain>
    </source>
</reference>
<keyword evidence="2" id="KW-1185">Reference proteome</keyword>
<evidence type="ECO:0000313" key="2">
    <source>
        <dbReference type="Proteomes" id="UP001239111"/>
    </source>
</evidence>
<name>A0ACC2P9L0_9HYME</name>
<proteinExistence type="predicted"/>
<feature type="non-terminal residue" evidence="1">
    <location>
        <position position="1"/>
    </location>
</feature>
<dbReference type="Proteomes" id="UP001239111">
    <property type="component" value="Chromosome 2"/>
</dbReference>
<protein>
    <submittedName>
        <fullName evidence="1">Uncharacterized protein</fullName>
    </submittedName>
</protein>
<evidence type="ECO:0000313" key="1">
    <source>
        <dbReference type="EMBL" id="KAJ8680117.1"/>
    </source>
</evidence>
<comment type="caution">
    <text evidence="1">The sequence shown here is derived from an EMBL/GenBank/DDBJ whole genome shotgun (WGS) entry which is preliminary data.</text>
</comment>
<gene>
    <name evidence="1" type="ORF">QAD02_015904</name>
</gene>
<dbReference type="EMBL" id="CM056742">
    <property type="protein sequence ID" value="KAJ8680117.1"/>
    <property type="molecule type" value="Genomic_DNA"/>
</dbReference>
<accession>A0ACC2P9L0</accession>